<accession>A0A897NKS9</accession>
<dbReference type="EMBL" id="CP064789">
    <property type="protein sequence ID" value="QSG12045.1"/>
    <property type="molecule type" value="Genomic_DNA"/>
</dbReference>
<proteinExistence type="predicted"/>
<dbReference type="Proteomes" id="UP000663305">
    <property type="component" value="Chromosome"/>
</dbReference>
<dbReference type="InterPro" id="IPR043814">
    <property type="entry name" value="DUF5796"/>
</dbReference>
<sequence length="149" mass="16326">MPVKAEPDRMNRASEVSPSTLSVELTDGGIGIEYLDGRQVFYHGVPSKTSESHRTTPGTDVHVLVTDRDGTEGILVYLNDRKTDGEILEESGVGRVLLADGESTTVFPGVTVSRDGFAFEIDADVETVDGRVFVFEESEMVERRYEIVA</sequence>
<reference evidence="1" key="1">
    <citation type="submission" date="2020-11" db="EMBL/GenBank/DDBJ databases">
        <title>Carbohydrate-dependent, anaerobic sulfur respiration: A novel catabolism in halophilic archaea.</title>
        <authorList>
            <person name="Sorokin D.Y."/>
            <person name="Messina E."/>
            <person name="Smedile F."/>
            <person name="La Cono V."/>
            <person name="Hallsworth J.E."/>
            <person name="Yakimov M.M."/>
        </authorList>
    </citation>
    <scope>NUCLEOTIDE SEQUENCE</scope>
    <source>
        <strain evidence="1">HSR-Bgl</strain>
    </source>
</reference>
<evidence type="ECO:0000313" key="2">
    <source>
        <dbReference type="Proteomes" id="UP000663305"/>
    </source>
</evidence>
<protein>
    <submittedName>
        <fullName evidence="1">Uncharacterized protein</fullName>
    </submittedName>
</protein>
<dbReference type="AlphaFoldDB" id="A0A897NKS9"/>
<gene>
    <name evidence="1" type="ORF">HSBGL_1629</name>
</gene>
<organism evidence="1 2">
    <name type="scientific">Halapricum desulfuricans</name>
    <dbReference type="NCBI Taxonomy" id="2841257"/>
    <lineage>
        <taxon>Archaea</taxon>
        <taxon>Methanobacteriati</taxon>
        <taxon>Methanobacteriota</taxon>
        <taxon>Stenosarchaea group</taxon>
        <taxon>Halobacteria</taxon>
        <taxon>Halobacteriales</taxon>
        <taxon>Haloarculaceae</taxon>
        <taxon>Halapricum</taxon>
    </lineage>
</organism>
<dbReference type="Pfam" id="PF19109">
    <property type="entry name" value="DUF5796"/>
    <property type="match status" value="1"/>
</dbReference>
<name>A0A897NKS9_9EURY</name>
<evidence type="ECO:0000313" key="1">
    <source>
        <dbReference type="EMBL" id="QSG12045.1"/>
    </source>
</evidence>